<proteinExistence type="predicted"/>
<reference evidence="1" key="1">
    <citation type="journal article" date="2021" name="Microb. Physiol.">
        <title>Proteogenomic Insights into the Physiology of Marine, Sulfate-Reducing, Filamentous Desulfonema limicola and Desulfonema magnum.</title>
        <authorList>
            <person name="Schnaars V."/>
            <person name="Wohlbrand L."/>
            <person name="Scheve S."/>
            <person name="Hinrichs C."/>
            <person name="Reinhardt R."/>
            <person name="Rabus R."/>
        </authorList>
    </citation>
    <scope>NUCLEOTIDE SEQUENCE</scope>
    <source>
        <strain evidence="1">4be13</strain>
    </source>
</reference>
<dbReference type="KEGG" id="dmm:dnm_030670"/>
<gene>
    <name evidence="1" type="ORF">dnm_030670</name>
</gene>
<organism evidence="1 2">
    <name type="scientific">Desulfonema magnum</name>
    <dbReference type="NCBI Taxonomy" id="45655"/>
    <lineage>
        <taxon>Bacteria</taxon>
        <taxon>Pseudomonadati</taxon>
        <taxon>Thermodesulfobacteriota</taxon>
        <taxon>Desulfobacteria</taxon>
        <taxon>Desulfobacterales</taxon>
        <taxon>Desulfococcaceae</taxon>
        <taxon>Desulfonema</taxon>
    </lineage>
</organism>
<accession>A0A975BL01</accession>
<dbReference type="AlphaFoldDB" id="A0A975BL01"/>
<dbReference type="Proteomes" id="UP000663722">
    <property type="component" value="Chromosome"/>
</dbReference>
<protein>
    <submittedName>
        <fullName evidence="1">Uncharacterized protein</fullName>
    </submittedName>
</protein>
<sequence>MCFLSLACFRFRTKSDNKDSYDFTRTSALKSRCFNQVNQGSDN</sequence>
<dbReference type="EMBL" id="CP061800">
    <property type="protein sequence ID" value="QTA87040.1"/>
    <property type="molecule type" value="Genomic_DNA"/>
</dbReference>
<evidence type="ECO:0000313" key="1">
    <source>
        <dbReference type="EMBL" id="QTA87040.1"/>
    </source>
</evidence>
<evidence type="ECO:0000313" key="2">
    <source>
        <dbReference type="Proteomes" id="UP000663722"/>
    </source>
</evidence>
<keyword evidence="2" id="KW-1185">Reference proteome</keyword>
<name>A0A975BL01_9BACT</name>